<dbReference type="EMBL" id="MU007055">
    <property type="protein sequence ID" value="KAF2428261.1"/>
    <property type="molecule type" value="Genomic_DNA"/>
</dbReference>
<dbReference type="Proteomes" id="UP000800235">
    <property type="component" value="Unassembled WGS sequence"/>
</dbReference>
<dbReference type="AlphaFoldDB" id="A0A9P4NNI3"/>
<evidence type="ECO:0000313" key="2">
    <source>
        <dbReference type="EMBL" id="KAF2428261.1"/>
    </source>
</evidence>
<evidence type="ECO:0000313" key="3">
    <source>
        <dbReference type="Proteomes" id="UP000800235"/>
    </source>
</evidence>
<sequence length="262" mass="29674">MLRTQNVLAVLFAALPIVQCAPAGAAPPPPSPLRADQAASLKEATWNPPANPRSALDAVWKYDMPDPLKFKNYGFLHVLDNKGKINFCVRWDSKKTAIPEIRRQIDAALKRRPQWMDVYAGFDGWPYKEVAVKVTGWSVRSLSLLPGYNASEGFTLYNDKDRGGVPQCSEKCGRFFHQNNDYSKCPGGVASHYDMSLWLTDGMNGGATRNRRFLSALNSNTQDFHIFLHEMGHTFALDDYYTWKPPGAMYITEFDAWMIRDW</sequence>
<feature type="chain" id="PRO_5040197210" evidence="1">
    <location>
        <begin position="21"/>
        <end position="262"/>
    </location>
</feature>
<dbReference type="PANTHER" id="PTHR35606:SF4">
    <property type="entry name" value="CELLULOSE-BINDING FAMILY II PROTEIN"/>
    <property type="match status" value="1"/>
</dbReference>
<dbReference type="PANTHER" id="PTHR35606">
    <property type="entry name" value="CELLULOSE-BINDING FAMILY II PROTEIN"/>
    <property type="match status" value="1"/>
</dbReference>
<dbReference type="OrthoDB" id="94998at2759"/>
<organism evidence="2 3">
    <name type="scientific">Tothia fuscella</name>
    <dbReference type="NCBI Taxonomy" id="1048955"/>
    <lineage>
        <taxon>Eukaryota</taxon>
        <taxon>Fungi</taxon>
        <taxon>Dikarya</taxon>
        <taxon>Ascomycota</taxon>
        <taxon>Pezizomycotina</taxon>
        <taxon>Dothideomycetes</taxon>
        <taxon>Pleosporomycetidae</taxon>
        <taxon>Venturiales</taxon>
        <taxon>Cylindrosympodiaceae</taxon>
        <taxon>Tothia</taxon>
    </lineage>
</organism>
<keyword evidence="3" id="KW-1185">Reference proteome</keyword>
<keyword evidence="1" id="KW-0732">Signal</keyword>
<protein>
    <submittedName>
        <fullName evidence="2">Uncharacterized protein</fullName>
    </submittedName>
</protein>
<comment type="caution">
    <text evidence="2">The sequence shown here is derived from an EMBL/GenBank/DDBJ whole genome shotgun (WGS) entry which is preliminary data.</text>
</comment>
<gene>
    <name evidence="2" type="ORF">EJ08DRAFT_671442</name>
</gene>
<reference evidence="2" key="1">
    <citation type="journal article" date="2020" name="Stud. Mycol.">
        <title>101 Dothideomycetes genomes: a test case for predicting lifestyles and emergence of pathogens.</title>
        <authorList>
            <person name="Haridas S."/>
            <person name="Albert R."/>
            <person name="Binder M."/>
            <person name="Bloem J."/>
            <person name="Labutti K."/>
            <person name="Salamov A."/>
            <person name="Andreopoulos B."/>
            <person name="Baker S."/>
            <person name="Barry K."/>
            <person name="Bills G."/>
            <person name="Bluhm B."/>
            <person name="Cannon C."/>
            <person name="Castanera R."/>
            <person name="Culley D."/>
            <person name="Daum C."/>
            <person name="Ezra D."/>
            <person name="Gonzalez J."/>
            <person name="Henrissat B."/>
            <person name="Kuo A."/>
            <person name="Liang C."/>
            <person name="Lipzen A."/>
            <person name="Lutzoni F."/>
            <person name="Magnuson J."/>
            <person name="Mondo S."/>
            <person name="Nolan M."/>
            <person name="Ohm R."/>
            <person name="Pangilinan J."/>
            <person name="Park H.-J."/>
            <person name="Ramirez L."/>
            <person name="Alfaro M."/>
            <person name="Sun H."/>
            <person name="Tritt A."/>
            <person name="Yoshinaga Y."/>
            <person name="Zwiers L.-H."/>
            <person name="Turgeon B."/>
            <person name="Goodwin S."/>
            <person name="Spatafora J."/>
            <person name="Crous P."/>
            <person name="Grigoriev I."/>
        </authorList>
    </citation>
    <scope>NUCLEOTIDE SEQUENCE</scope>
    <source>
        <strain evidence="2">CBS 130266</strain>
    </source>
</reference>
<proteinExistence type="predicted"/>
<evidence type="ECO:0000256" key="1">
    <source>
        <dbReference type="SAM" id="SignalP"/>
    </source>
</evidence>
<accession>A0A9P4NNI3</accession>
<feature type="signal peptide" evidence="1">
    <location>
        <begin position="1"/>
        <end position="20"/>
    </location>
</feature>
<name>A0A9P4NNI3_9PEZI</name>